<reference evidence="12 13" key="1">
    <citation type="journal article" date="2020" name="Phytopathology">
        <title>Genome Sequence Resources of Colletotrichum truncatum, C. plurivorum, C. musicola, and C. sojae: Four Species Pathogenic to Soybean (Glycine max).</title>
        <authorList>
            <person name="Rogerio F."/>
            <person name="Boufleur T.R."/>
            <person name="Ciampi-Guillardi M."/>
            <person name="Sukno S.A."/>
            <person name="Thon M.R."/>
            <person name="Massola Junior N.S."/>
            <person name="Baroncelli R."/>
        </authorList>
    </citation>
    <scope>NUCLEOTIDE SEQUENCE [LARGE SCALE GENOMIC DNA]</scope>
    <source>
        <strain evidence="12 13">LFN0009</strain>
    </source>
</reference>
<keyword evidence="4" id="KW-0325">Glycoprotein</keyword>
<gene>
    <name evidence="12" type="ORF">CSOJ01_02647</name>
</gene>
<evidence type="ECO:0000256" key="7">
    <source>
        <dbReference type="ARBA" id="ARBA00037631"/>
    </source>
</evidence>
<evidence type="ECO:0000256" key="9">
    <source>
        <dbReference type="RuleBase" id="RU361173"/>
    </source>
</evidence>
<keyword evidence="9" id="KW-0964">Secreted</keyword>
<feature type="signal peptide" evidence="10">
    <location>
        <begin position="1"/>
        <end position="18"/>
    </location>
</feature>
<dbReference type="EC" id="4.2.2.10" evidence="8"/>
<dbReference type="InterPro" id="IPR002022">
    <property type="entry name" value="Pec_lyase"/>
</dbReference>
<evidence type="ECO:0000256" key="8">
    <source>
        <dbReference type="ARBA" id="ARBA00039082"/>
    </source>
</evidence>
<dbReference type="GO" id="GO:0030570">
    <property type="term" value="F:pectate lyase activity"/>
    <property type="evidence" value="ECO:0007669"/>
    <property type="project" value="InterPro"/>
</dbReference>
<comment type="caution">
    <text evidence="12">The sequence shown here is derived from an EMBL/GenBank/DDBJ whole genome shotgun (WGS) entry which is preliminary data.</text>
</comment>
<comment type="catalytic activity">
    <reaction evidence="6">
        <text>Eliminative cleavage of (1-&gt;4)-alpha-D-galacturonan methyl ester to give oligosaccharides with 4-deoxy-6-O-methyl-alpha-D-galact-4-enuronosyl groups at their non-reducing ends.</text>
        <dbReference type="EC" id="4.2.2.10"/>
    </reaction>
</comment>
<feature type="chain" id="PRO_5034180724" description="pectin lyase" evidence="10">
    <location>
        <begin position="19"/>
        <end position="383"/>
    </location>
</feature>
<dbReference type="SMART" id="SM00656">
    <property type="entry name" value="Amb_all"/>
    <property type="match status" value="1"/>
</dbReference>
<dbReference type="EMBL" id="WIGN01000024">
    <property type="protein sequence ID" value="KAF6816950.1"/>
    <property type="molecule type" value="Genomic_DNA"/>
</dbReference>
<keyword evidence="5 9" id="KW-0456">Lyase</keyword>
<dbReference type="InterPro" id="IPR045032">
    <property type="entry name" value="PEL"/>
</dbReference>
<keyword evidence="13" id="KW-1185">Reference proteome</keyword>
<evidence type="ECO:0000256" key="2">
    <source>
        <dbReference type="ARBA" id="ARBA00022729"/>
    </source>
</evidence>
<dbReference type="GO" id="GO:0005576">
    <property type="term" value="C:extracellular region"/>
    <property type="evidence" value="ECO:0007669"/>
    <property type="project" value="UniProtKB-SubCell"/>
</dbReference>
<keyword evidence="2 10" id="KW-0732">Signal</keyword>
<evidence type="ECO:0000256" key="6">
    <source>
        <dbReference type="ARBA" id="ARBA00036818"/>
    </source>
</evidence>
<keyword evidence="9" id="KW-0119">Carbohydrate metabolism</keyword>
<evidence type="ECO:0000256" key="3">
    <source>
        <dbReference type="ARBA" id="ARBA00023157"/>
    </source>
</evidence>
<feature type="domain" description="Pectate lyase" evidence="11">
    <location>
        <begin position="88"/>
        <end position="300"/>
    </location>
</feature>
<evidence type="ECO:0000256" key="10">
    <source>
        <dbReference type="SAM" id="SignalP"/>
    </source>
</evidence>
<name>A0A8H6N2E6_9PEZI</name>
<dbReference type="PANTHER" id="PTHR31683">
    <property type="entry name" value="PECTATE LYASE 18-RELATED"/>
    <property type="match status" value="1"/>
</dbReference>
<protein>
    <recommendedName>
        <fullName evidence="8">pectin lyase</fullName>
        <ecNumber evidence="8">4.2.2.10</ecNumber>
    </recommendedName>
</protein>
<dbReference type="GO" id="GO:0047490">
    <property type="term" value="F:pectin lyase activity"/>
    <property type="evidence" value="ECO:0007669"/>
    <property type="project" value="UniProtKB-EC"/>
</dbReference>
<dbReference type="InterPro" id="IPR012334">
    <property type="entry name" value="Pectin_lyas_fold"/>
</dbReference>
<keyword evidence="9" id="KW-0624">Polysaccharide degradation</keyword>
<keyword evidence="3" id="KW-1015">Disulfide bond</keyword>
<evidence type="ECO:0000313" key="13">
    <source>
        <dbReference type="Proteomes" id="UP000652219"/>
    </source>
</evidence>
<evidence type="ECO:0000313" key="12">
    <source>
        <dbReference type="EMBL" id="KAF6816950.1"/>
    </source>
</evidence>
<evidence type="ECO:0000256" key="4">
    <source>
        <dbReference type="ARBA" id="ARBA00023180"/>
    </source>
</evidence>
<dbReference type="PANTHER" id="PTHR31683:SF67">
    <property type="entry name" value="PECTIN LYASE F-RELATED"/>
    <property type="match status" value="1"/>
</dbReference>
<evidence type="ECO:0000256" key="1">
    <source>
        <dbReference type="ARBA" id="ARBA00010980"/>
    </source>
</evidence>
<organism evidence="12 13">
    <name type="scientific">Colletotrichum sojae</name>
    <dbReference type="NCBI Taxonomy" id="2175907"/>
    <lineage>
        <taxon>Eukaryota</taxon>
        <taxon>Fungi</taxon>
        <taxon>Dikarya</taxon>
        <taxon>Ascomycota</taxon>
        <taxon>Pezizomycotina</taxon>
        <taxon>Sordariomycetes</taxon>
        <taxon>Hypocreomycetidae</taxon>
        <taxon>Glomerellales</taxon>
        <taxon>Glomerellaceae</taxon>
        <taxon>Colletotrichum</taxon>
        <taxon>Colletotrichum orchidearum species complex</taxon>
    </lineage>
</organism>
<dbReference type="SUPFAM" id="SSF51126">
    <property type="entry name" value="Pectin lyase-like"/>
    <property type="match status" value="1"/>
</dbReference>
<sequence length="383" mass="39894">MHFFTALSVALAPALVAAQVKGSAYGFAKGVTGGGSAKAAAPKDIKQLASWLSDSTPRVILIDKTFNFLGSEGSATEKGCTKKTCTMAQGGQDYIGTLNCGGSDMSSAQVKFDKAGTTPLVVGSNKSIVGVGAKGVLQGKGLKLPKTSKNVIIQNIHITNLNPRSVWGGDGLQLEGNDGVWVDHCKFSKIGRMFIVSHYDASRLTISNTEFDGTTTTSATCNNNHYWTVMFIGKGDKVTLDRNHWHTLSGRAPKLGQDGVTTTVQASNNYFANMNGHAFDVYSGTSALLEGNVFEKVNQPMTAQAEKVNTLFNAPDAGSLATCSGSIGRACVANSLSGSGKFASMKNAAGLANLAKVKGSLVKPIQASNVKRTVTGSAGVGKI</sequence>
<dbReference type="AlphaFoldDB" id="A0A8H6N2E6"/>
<evidence type="ECO:0000256" key="5">
    <source>
        <dbReference type="ARBA" id="ARBA00023239"/>
    </source>
</evidence>
<accession>A0A8H6N2E6</accession>
<dbReference type="InterPro" id="IPR011050">
    <property type="entry name" value="Pectin_lyase_fold/virulence"/>
</dbReference>
<dbReference type="GO" id="GO:0000272">
    <property type="term" value="P:polysaccharide catabolic process"/>
    <property type="evidence" value="ECO:0007669"/>
    <property type="project" value="UniProtKB-KW"/>
</dbReference>
<dbReference type="Proteomes" id="UP000652219">
    <property type="component" value="Unassembled WGS sequence"/>
</dbReference>
<dbReference type="Gene3D" id="2.160.20.10">
    <property type="entry name" value="Single-stranded right-handed beta-helix, Pectin lyase-like"/>
    <property type="match status" value="1"/>
</dbReference>
<proteinExistence type="inferred from homology"/>
<dbReference type="Pfam" id="PF00544">
    <property type="entry name" value="Pectate_lyase_4"/>
    <property type="match status" value="1"/>
</dbReference>
<comment type="similarity">
    <text evidence="1 9">Belongs to the polysaccharide lyase 1 family.</text>
</comment>
<comment type="function">
    <text evidence="7">Pectinolytic enzymes consist of four classes of enzymes: pectin lyase, polygalacturonase, pectin methylesterase and rhamnogalacturonase. Among pectinolytic enzymes, pectin lyase is the most important in depolymerization of pectin, since it cleaves internal glycosidic bonds of highly methylated pectins.</text>
</comment>
<comment type="subcellular location">
    <subcellularLocation>
        <location evidence="9">Secreted</location>
    </subcellularLocation>
</comment>
<evidence type="ECO:0000259" key="11">
    <source>
        <dbReference type="SMART" id="SM00656"/>
    </source>
</evidence>